<reference evidence="1 2" key="1">
    <citation type="submission" date="2014-11" db="EMBL/GenBank/DDBJ databases">
        <authorList>
            <person name="Zhu J."/>
            <person name="Qi W."/>
            <person name="Song R."/>
        </authorList>
    </citation>
    <scope>NUCLEOTIDE SEQUENCE [LARGE SCALE GENOMIC DNA]</scope>
</reference>
<dbReference type="Proteomes" id="UP000041254">
    <property type="component" value="Unassembled WGS sequence"/>
</dbReference>
<evidence type="ECO:0000313" key="1">
    <source>
        <dbReference type="EMBL" id="CEM03491.1"/>
    </source>
</evidence>
<name>A0A0G4EXP4_VITBC</name>
<sequence>MRPPCPSQGSMKRALPSETIAEGLPRLFYLSVMTSDAAIVERSKNELREKLSAYDATVQSPVQLNRTVPEEGKDDVHTFFIAVEDAVDEEAVRKIFMEMESEDGPLMELAPLLLGTLSHINTKKKTASTSMSNETRTPFSGSTMMTMSQPPMTNPAIVSSSVNPPVVAHGPCISTAFDGWSVCALDFRLLQGGGGGGGAGGGGVSSSSGYAAAAAAAAAAASQTNTIAQAPQGPHVLATPVAQRPHSVYQMVGGGVPMAGGGMPMAGGQPVHPTVGGGAPYQYQSFVPVAGPPPVLHPYNYGNVQHYHPQMYPGGGYLPPSNYPPWGNYNRGP</sequence>
<dbReference type="InParanoid" id="A0A0G4EXP4"/>
<gene>
    <name evidence="1" type="ORF">Vbra_1564</name>
</gene>
<keyword evidence="2" id="KW-1185">Reference proteome</keyword>
<protein>
    <submittedName>
        <fullName evidence="1">Uncharacterized protein</fullName>
    </submittedName>
</protein>
<dbReference type="VEuPathDB" id="CryptoDB:Vbra_1564"/>
<dbReference type="AlphaFoldDB" id="A0A0G4EXP4"/>
<proteinExistence type="predicted"/>
<evidence type="ECO:0000313" key="2">
    <source>
        <dbReference type="Proteomes" id="UP000041254"/>
    </source>
</evidence>
<accession>A0A0G4EXP4</accession>
<dbReference type="EMBL" id="CDMY01000342">
    <property type="protein sequence ID" value="CEM03491.1"/>
    <property type="molecule type" value="Genomic_DNA"/>
</dbReference>
<organism evidence="1 2">
    <name type="scientific">Vitrella brassicaformis (strain CCMP3155)</name>
    <dbReference type="NCBI Taxonomy" id="1169540"/>
    <lineage>
        <taxon>Eukaryota</taxon>
        <taxon>Sar</taxon>
        <taxon>Alveolata</taxon>
        <taxon>Colpodellida</taxon>
        <taxon>Vitrellaceae</taxon>
        <taxon>Vitrella</taxon>
    </lineage>
</organism>